<dbReference type="OrthoDB" id="1087268at2759"/>
<gene>
    <name evidence="4" type="ORF">Bca52824_017646</name>
</gene>
<evidence type="ECO:0000313" key="4">
    <source>
        <dbReference type="EMBL" id="KAG2314524.1"/>
    </source>
</evidence>
<dbReference type="Proteomes" id="UP000886595">
    <property type="component" value="Unassembled WGS sequence"/>
</dbReference>
<dbReference type="AlphaFoldDB" id="A0A8X7VNM3"/>
<dbReference type="InterPro" id="IPR025558">
    <property type="entry name" value="DUF4283"/>
</dbReference>
<sequence>MAEQIQAAIGAMSLRDDELIDLPDSPRFKVFEQNTLNLLGHLLNPSCLPMEEMIETMPRVWRVYSRVRGISLSSEKFQFIFEREKDMETVLKDRPWSFKNWTMLLDRWVPSPPKDFLTTVDVWIRISKISVNYYKVETMHFLASKVGHVIEITYDPKVSQKVSYIIAHVRLDIANPAMDHILLNLPSWGLVMIEFEYEKLRKKCFHCLRLTHKRPFCPLLNRKAMGKVKLVADDKRKDLGLALVNPDSTHPGGSSVSPGFPSLFANLSVDTRKAALQYISHSDETERRARIMRVEQSILEGSEDHNPKMPKITHDLNKGKGHVFDFADHQQQDAILSRNERSGTKSSPVCGKELEDEASDSGGVEVSSNFPVLSSTVFRIGASSVAHLAGTQSEGKKSRKRPNKWRRMAHAKSVELASKDVGSAELCATDSEVACMAVVRNEDDSENHPKRKVVGNVGDHSEKSQKHFLDTVASDLKPLPPNEHIELELSRSWERRDSSVLKGDT</sequence>
<dbReference type="EMBL" id="JAAMPC010000004">
    <property type="protein sequence ID" value="KAG2314524.1"/>
    <property type="molecule type" value="Genomic_DNA"/>
</dbReference>
<evidence type="ECO:0008006" key="6">
    <source>
        <dbReference type="Google" id="ProtNLM"/>
    </source>
</evidence>
<keyword evidence="5" id="KW-1185">Reference proteome</keyword>
<evidence type="ECO:0000259" key="2">
    <source>
        <dbReference type="Pfam" id="PF14111"/>
    </source>
</evidence>
<feature type="region of interest" description="Disordered" evidence="1">
    <location>
        <begin position="441"/>
        <end position="466"/>
    </location>
</feature>
<dbReference type="PANTHER" id="PTHR31286">
    <property type="entry name" value="GLYCINE-RICH CELL WALL STRUCTURAL PROTEIN 1.8-LIKE"/>
    <property type="match status" value="1"/>
</dbReference>
<evidence type="ECO:0000259" key="3">
    <source>
        <dbReference type="Pfam" id="PF14392"/>
    </source>
</evidence>
<dbReference type="Pfam" id="PF14392">
    <property type="entry name" value="zf-CCHC_4"/>
    <property type="match status" value="1"/>
</dbReference>
<protein>
    <recommendedName>
        <fullName evidence="6">DUF4283 domain-containing protein</fullName>
    </recommendedName>
</protein>
<evidence type="ECO:0000256" key="1">
    <source>
        <dbReference type="SAM" id="MobiDB-lite"/>
    </source>
</evidence>
<dbReference type="InterPro" id="IPR040256">
    <property type="entry name" value="At4g02000-like"/>
</dbReference>
<feature type="region of interest" description="Disordered" evidence="1">
    <location>
        <begin position="336"/>
        <end position="365"/>
    </location>
</feature>
<dbReference type="InterPro" id="IPR025836">
    <property type="entry name" value="Zn_knuckle_CX2CX4HX4C"/>
</dbReference>
<organism evidence="4 5">
    <name type="scientific">Brassica carinata</name>
    <name type="common">Ethiopian mustard</name>
    <name type="synonym">Abyssinian cabbage</name>
    <dbReference type="NCBI Taxonomy" id="52824"/>
    <lineage>
        <taxon>Eukaryota</taxon>
        <taxon>Viridiplantae</taxon>
        <taxon>Streptophyta</taxon>
        <taxon>Embryophyta</taxon>
        <taxon>Tracheophyta</taxon>
        <taxon>Spermatophyta</taxon>
        <taxon>Magnoliopsida</taxon>
        <taxon>eudicotyledons</taxon>
        <taxon>Gunneridae</taxon>
        <taxon>Pentapetalae</taxon>
        <taxon>rosids</taxon>
        <taxon>malvids</taxon>
        <taxon>Brassicales</taxon>
        <taxon>Brassicaceae</taxon>
        <taxon>Brassiceae</taxon>
        <taxon>Brassica</taxon>
    </lineage>
</organism>
<evidence type="ECO:0000313" key="5">
    <source>
        <dbReference type="Proteomes" id="UP000886595"/>
    </source>
</evidence>
<name>A0A8X7VNM3_BRACI</name>
<reference evidence="4 5" key="1">
    <citation type="submission" date="2020-02" db="EMBL/GenBank/DDBJ databases">
        <authorList>
            <person name="Ma Q."/>
            <person name="Huang Y."/>
            <person name="Song X."/>
            <person name="Pei D."/>
        </authorList>
    </citation>
    <scope>NUCLEOTIDE SEQUENCE [LARGE SCALE GENOMIC DNA]</scope>
    <source>
        <strain evidence="4">Sxm20200214</strain>
        <tissue evidence="4">Leaf</tissue>
    </source>
</reference>
<accession>A0A8X7VNM3</accession>
<proteinExistence type="predicted"/>
<feature type="domain" description="Zinc knuckle CX2CX4HX4C" evidence="3">
    <location>
        <begin position="191"/>
        <end position="218"/>
    </location>
</feature>
<comment type="caution">
    <text evidence="4">The sequence shown here is derived from an EMBL/GenBank/DDBJ whole genome shotgun (WGS) entry which is preliminary data.</text>
</comment>
<dbReference type="Pfam" id="PF14111">
    <property type="entry name" value="DUF4283"/>
    <property type="match status" value="1"/>
</dbReference>
<feature type="domain" description="DUF4283" evidence="2">
    <location>
        <begin position="38"/>
        <end position="110"/>
    </location>
</feature>
<dbReference type="PANTHER" id="PTHR31286:SF178">
    <property type="entry name" value="DUF4283 DOMAIN-CONTAINING PROTEIN"/>
    <property type="match status" value="1"/>
</dbReference>